<dbReference type="PROSITE" id="PS51257">
    <property type="entry name" value="PROKAR_LIPOPROTEIN"/>
    <property type="match status" value="1"/>
</dbReference>
<accession>A0A3B1AL43</accession>
<reference evidence="1" key="1">
    <citation type="submission" date="2018-06" db="EMBL/GenBank/DDBJ databases">
        <authorList>
            <person name="Zhirakovskaya E."/>
        </authorList>
    </citation>
    <scope>NUCLEOTIDE SEQUENCE</scope>
</reference>
<dbReference type="Pfam" id="PF12100">
    <property type="entry name" value="DUF3576"/>
    <property type="match status" value="1"/>
</dbReference>
<dbReference type="EMBL" id="UOFW01000169">
    <property type="protein sequence ID" value="VAX06609.1"/>
    <property type="molecule type" value="Genomic_DNA"/>
</dbReference>
<dbReference type="AlphaFoldDB" id="A0A3B1AL43"/>
<dbReference type="InterPro" id="IPR021959">
    <property type="entry name" value="DUF3576"/>
</dbReference>
<name>A0A3B1AL43_9ZZZZ</name>
<evidence type="ECO:0000313" key="1">
    <source>
        <dbReference type="EMBL" id="VAX06609.1"/>
    </source>
</evidence>
<sequence>MKILAIILAMTLGGCGIFGGDDDSSTKRLEAAEEVYQIGVNAYLWRASLDTLSFMPLKTADQSGGVILTEWKVNPGNKNERTKADIIILGRKLTADSLKVTVHRQITAENGWQDTPPRPGAAIKITNAILMQARLLRRNNAPIK</sequence>
<organism evidence="1">
    <name type="scientific">hydrothermal vent metagenome</name>
    <dbReference type="NCBI Taxonomy" id="652676"/>
    <lineage>
        <taxon>unclassified sequences</taxon>
        <taxon>metagenomes</taxon>
        <taxon>ecological metagenomes</taxon>
    </lineage>
</organism>
<gene>
    <name evidence="1" type="ORF">MNBD_ALPHA03-1961</name>
</gene>
<protein>
    <submittedName>
        <fullName evidence="1">Uncharacterized protein CC_3748</fullName>
    </submittedName>
</protein>
<proteinExistence type="predicted"/>